<reference evidence="7" key="1">
    <citation type="submission" date="2021-02" db="EMBL/GenBank/DDBJ databases">
        <authorList>
            <person name="Dougan E. K."/>
            <person name="Rhodes N."/>
            <person name="Thang M."/>
            <person name="Chan C."/>
        </authorList>
    </citation>
    <scope>NUCLEOTIDE SEQUENCE</scope>
</reference>
<feature type="compositionally biased region" description="Basic and acidic residues" evidence="5">
    <location>
        <begin position="2200"/>
        <end position="2234"/>
    </location>
</feature>
<dbReference type="SUPFAM" id="SSF53187">
    <property type="entry name" value="Zn-dependent exopeptidases"/>
    <property type="match status" value="1"/>
</dbReference>
<feature type="region of interest" description="Disordered" evidence="5">
    <location>
        <begin position="1585"/>
        <end position="1608"/>
    </location>
</feature>
<dbReference type="Gene3D" id="1.25.40.10">
    <property type="entry name" value="Tetratricopeptide repeat domain"/>
    <property type="match status" value="4"/>
</dbReference>
<gene>
    <name evidence="7" type="ORF">PGLA1383_LOCUS5013</name>
</gene>
<feature type="compositionally biased region" description="Polar residues" evidence="5">
    <location>
        <begin position="2238"/>
        <end position="2252"/>
    </location>
</feature>
<comment type="caution">
    <text evidence="7">The sequence shown here is derived from an EMBL/GenBank/DDBJ whole genome shotgun (WGS) entry which is preliminary data.</text>
</comment>
<evidence type="ECO:0000256" key="5">
    <source>
        <dbReference type="SAM" id="MobiDB-lite"/>
    </source>
</evidence>
<feature type="compositionally biased region" description="Polar residues" evidence="5">
    <location>
        <begin position="2171"/>
        <end position="2183"/>
    </location>
</feature>
<accession>A0A813DHZ9</accession>
<keyword evidence="8" id="KW-1185">Reference proteome</keyword>
<evidence type="ECO:0000259" key="6">
    <source>
        <dbReference type="PROSITE" id="PS52035"/>
    </source>
</evidence>
<feature type="compositionally biased region" description="Low complexity" evidence="5">
    <location>
        <begin position="2156"/>
        <end position="2167"/>
    </location>
</feature>
<feature type="active site" description="Proton donor/acceptor" evidence="4">
    <location>
        <position position="1543"/>
    </location>
</feature>
<proteinExistence type="inferred from homology"/>
<protein>
    <recommendedName>
        <fullName evidence="6">Peptidase M14 domain-containing protein</fullName>
    </recommendedName>
</protein>
<feature type="region of interest" description="Disordered" evidence="5">
    <location>
        <begin position="2156"/>
        <end position="2290"/>
    </location>
</feature>
<dbReference type="GO" id="GO:0004181">
    <property type="term" value="F:metallocarboxypeptidase activity"/>
    <property type="evidence" value="ECO:0007669"/>
    <property type="project" value="InterPro"/>
</dbReference>
<feature type="compositionally biased region" description="Low complexity" evidence="5">
    <location>
        <begin position="2278"/>
        <end position="2290"/>
    </location>
</feature>
<evidence type="ECO:0000256" key="4">
    <source>
        <dbReference type="PROSITE-ProRule" id="PRU01379"/>
    </source>
</evidence>
<dbReference type="InterPro" id="IPR050821">
    <property type="entry name" value="Cytosolic_carboxypeptidase"/>
</dbReference>
<evidence type="ECO:0000256" key="2">
    <source>
        <dbReference type="ARBA" id="ARBA00005988"/>
    </source>
</evidence>
<name>A0A813DHZ9_POLGL</name>
<feature type="region of interest" description="Disordered" evidence="5">
    <location>
        <begin position="2100"/>
        <end position="2131"/>
    </location>
</feature>
<dbReference type="EMBL" id="CAJNNV010001914">
    <property type="protein sequence ID" value="CAE8586117.1"/>
    <property type="molecule type" value="Genomic_DNA"/>
</dbReference>
<feature type="repeat" description="PPR" evidence="3">
    <location>
        <begin position="123"/>
        <end position="157"/>
    </location>
</feature>
<feature type="region of interest" description="Disordered" evidence="5">
    <location>
        <begin position="1"/>
        <end position="21"/>
    </location>
</feature>
<dbReference type="InterPro" id="IPR002885">
    <property type="entry name" value="PPR_rpt"/>
</dbReference>
<comment type="cofactor">
    <cofactor evidence="1">
        <name>Zn(2+)</name>
        <dbReference type="ChEBI" id="CHEBI:29105"/>
    </cofactor>
</comment>
<dbReference type="InterPro" id="IPR011990">
    <property type="entry name" value="TPR-like_helical_dom_sf"/>
</dbReference>
<dbReference type="Pfam" id="PF18027">
    <property type="entry name" value="Pepdidase_M14_N"/>
    <property type="match status" value="1"/>
</dbReference>
<feature type="region of interest" description="Disordered" evidence="5">
    <location>
        <begin position="1983"/>
        <end position="2015"/>
    </location>
</feature>
<dbReference type="PROSITE" id="PS51375">
    <property type="entry name" value="PPR"/>
    <property type="match status" value="1"/>
</dbReference>
<evidence type="ECO:0000313" key="8">
    <source>
        <dbReference type="Proteomes" id="UP000654075"/>
    </source>
</evidence>
<feature type="compositionally biased region" description="Low complexity" evidence="5">
    <location>
        <begin position="842"/>
        <end position="862"/>
    </location>
</feature>
<feature type="compositionally biased region" description="Low complexity" evidence="5">
    <location>
        <begin position="779"/>
        <end position="791"/>
    </location>
</feature>
<feature type="compositionally biased region" description="Polar residues" evidence="5">
    <location>
        <begin position="2100"/>
        <end position="2122"/>
    </location>
</feature>
<dbReference type="PROSITE" id="PS52035">
    <property type="entry name" value="PEPTIDASE_M14"/>
    <property type="match status" value="1"/>
</dbReference>
<dbReference type="InterPro" id="IPR040626">
    <property type="entry name" value="Pepdidase_M14_N"/>
</dbReference>
<dbReference type="GO" id="GO:0006508">
    <property type="term" value="P:proteolysis"/>
    <property type="evidence" value="ECO:0007669"/>
    <property type="project" value="InterPro"/>
</dbReference>
<evidence type="ECO:0000256" key="1">
    <source>
        <dbReference type="ARBA" id="ARBA00001947"/>
    </source>
</evidence>
<dbReference type="Pfam" id="PF00246">
    <property type="entry name" value="Peptidase_M14"/>
    <property type="match status" value="1"/>
</dbReference>
<feature type="domain" description="Peptidase M14" evidence="6">
    <location>
        <begin position="1310"/>
        <end position="1579"/>
    </location>
</feature>
<comment type="similarity">
    <text evidence="2 4">Belongs to the peptidase M14 family.</text>
</comment>
<dbReference type="Proteomes" id="UP000654075">
    <property type="component" value="Unassembled WGS sequence"/>
</dbReference>
<dbReference type="Gene3D" id="2.60.40.3120">
    <property type="match status" value="1"/>
</dbReference>
<feature type="region of interest" description="Disordered" evidence="5">
    <location>
        <begin position="1790"/>
        <end position="1880"/>
    </location>
</feature>
<dbReference type="PANTHER" id="PTHR12756:SF11">
    <property type="entry name" value="CYTOSOLIC CARBOXYPEPTIDASE 1"/>
    <property type="match status" value="1"/>
</dbReference>
<dbReference type="GO" id="GO:0008270">
    <property type="term" value="F:zinc ion binding"/>
    <property type="evidence" value="ECO:0007669"/>
    <property type="project" value="InterPro"/>
</dbReference>
<dbReference type="InterPro" id="IPR000834">
    <property type="entry name" value="Peptidase_M14"/>
</dbReference>
<sequence length="2370" mass="253889">MASAGIRPFLALPERGGPPPFRGRLQGRGHVGRHEAVEALEELGKQGLQLSPKEYTVAISKLGRCGLWQKAILLLEDMRSSLETKPDLIATNAAVSACNHGGAWQPALALLNQAGVDGRFACDVVSFNAAMSACGRSGAWTSSVGLLACLKRQRLEPDLISYSAATSAAEKAGPWALGLSVLAEVQSRALRPDIVLCNAALSACAKGAAWVLTISLLLAMQRRPGNWPCPDLVSFSAALSACEKVRDWKLAFELLRTMRVSRAAVADLVAWNTLLNACAAGRAWVQALQLISSITISSTRNNDVEQKFSLTPDVVSYTTAINACGGDVGGSFHSISYVAQWEHALVLLLELGSHGLRMDARALAAGIGACGSAQRWELATKLLCRAQSSRLRPSAEVLGVTLGALQKGSQWQGALQLWKELPTGQRPEGFPQVGPSRDGGDPLICFNTVLASCQRAGLWRRAVVLLASAEAQSLRLDLASFGAAIATCAVAAAADTASKGNACGHALALLGETRRLRFSPDLAAYNSVLASLAAVSALGAQRWQSAWAQSIALLAELRQAGYQPSAISLNTVLRCCASVRGNSSSNCKSTWRRAWDLLLTSMPELRLGQAPGAAACLAALERSSSGAGAVGGESICGGESRVGSRSAEERSLEAAEPEAARWSHRLLARGLQIHFDLMESEEQEAPFSPEMFALQLAFSSEKSVPGRGGLRVMGDTDILGFVDVLRNDITTYLIEGATAEARLADWLSSGNRLLCYNRPADAEADLWREARRSGGLDGSEAASSSTAVPSAPRCESPRSPPAGDGDHRRERVGCPGGAVPGGSSDSAPPRKKSDPSSAARVPSPEAQDEAQAAPAPAPATAGSPPPRPTRSVFGAPPLSSSIRWPPRPSEEDVLRALGRLPAAEASTEIKDIPLAATARLPKNDSARYLAFLHAASKDKPQNSEFCKTLSCILSECLDQARATAGIAAWIQIRMQAAAIVTFPAGSNRKKKFSASSSSSSGSTMTGKMSKELLDFTSCFESGNLRYVVYDLDVCEYNLFLDNDVNSRGHTQWFYFAVRNGRPGQTVTLRIVNLSKSKSLFRMGMRQLLKLRLSVTVLSAATSSGERGVSEQPGFSSNALSALRRVGGLPCENSPTGFTFFSRLLQSPDLVIPERNHQVVAGTMRRHRPFGHLELCLTFGFLRRVTQTAVRDHFDLDNMGFASSMDDSSLQLCYLPRRTSYQYWNLTCLGFNGLRGIELSNFDSHGFESSFSVTDRLWDGCAGELWHLAGEDVRYFRSRSGVSGHAGNAYTMAFEYTFERENDCIFFAYFVPFTYSMLQSSLSQLSMDPATRAWCRLKCLSGTLGEVRCDVLTISNFLISRKQKKAVIVSSRVHPGESNASWLSHGLVGFLLSPTAEAQVLRDNFVFHIVPMMNPDGVISGNYRCGLCGTDLNRQWRAPSEMLHGSVYHLKKLVARCKRSHSLCLYLDLHGHSRKCGIFSYACGQFAEDDHRRFTVRMYPKLMSVLVPEFNLFQCRWNVGKGKRGTGRVVVAKDLGLTNAYTIEAPPFALHLSGVPLKTARTSIFEAGTRLLLLVFVQIGMPRTSRRPSFRKRMPRRRGRTARRKKGEVRSIRLRTKRVEAYFQAQASCRCMDASVATYLMTSMLKSCYDLVTSHVSSSGGSTRVYQTFDIQLSCFAEVPSFQLRLEALARLSSACRIRPLPESYRAVERAEIAKEPSPEPKLEPEAIPRVKVKPWTVSKLELMGAQLVRGLILQHQLTGYVERRLQTAAHWDSIEGGPWPCLGLPRPVAKRRSSPDCGLGAAELPASASPCEGSPCDSGSTTPSEACSEGNDGDLSGGGSDSEGQTPGPSPETPAMMRASRKVDPSTLWDNPVLQDRPRANGTEQARLGSLLGISAADILLELQSMPVSFAAADSETAGSDSEPSEGNLAPAERICRVGAMLAKRKTQLMHKGSRSRRKSAGKRKVIKTTSMREIPTLNRDVGGRHRAKSFAARRSDSDASGGGLVGPENPQARSKADLHKVVAFGQTTYLAAMTNSASTNSLSGRASLGQALMHALQSVAAAGLGQSVARNSSGQSDAMNSKVHLVDVLPSMLARLTRTSGTGGRANSPTVLSRSVLQPRSHSAAVSGELSPSTAAGVLTPAQASNGQFGGAYSASGGLSSSRSTGPLRVSTQVSNLTTQPEASADKPEKRARPTTATVRRDPQLVSRGRERDREREREKDKQIEKDLDREAGDPSSPYSAVAKTTRSNTGGAEDWPAAEANYKPPRPRSGIAKPEGLPSPAPALATSSAGPVPVAIPTCAPMPFGMASATSPAPVASTFVAAVAGAAAEAMSAGYSAVLTGKTTLAAALTPGTPVRREKRISAREVKP</sequence>
<evidence type="ECO:0000313" key="7">
    <source>
        <dbReference type="EMBL" id="CAE8586117.1"/>
    </source>
</evidence>
<evidence type="ECO:0000256" key="3">
    <source>
        <dbReference type="PROSITE-ProRule" id="PRU00708"/>
    </source>
</evidence>
<dbReference type="Pfam" id="PF01535">
    <property type="entry name" value="PPR"/>
    <property type="match status" value="1"/>
</dbReference>
<dbReference type="PANTHER" id="PTHR12756">
    <property type="entry name" value="CYTOSOLIC CARBOXYPEPTIDASE"/>
    <property type="match status" value="1"/>
</dbReference>
<feature type="region of interest" description="Disordered" evidence="5">
    <location>
        <begin position="1946"/>
        <end position="1966"/>
    </location>
</feature>
<organism evidence="7 8">
    <name type="scientific">Polarella glacialis</name>
    <name type="common">Dinoflagellate</name>
    <dbReference type="NCBI Taxonomy" id="89957"/>
    <lineage>
        <taxon>Eukaryota</taxon>
        <taxon>Sar</taxon>
        <taxon>Alveolata</taxon>
        <taxon>Dinophyceae</taxon>
        <taxon>Suessiales</taxon>
        <taxon>Suessiaceae</taxon>
        <taxon>Polarella</taxon>
    </lineage>
</organism>
<dbReference type="Gene3D" id="3.40.630.10">
    <property type="entry name" value="Zn peptidases"/>
    <property type="match status" value="1"/>
</dbReference>
<dbReference type="OrthoDB" id="10253041at2759"/>
<feature type="region of interest" description="Disordered" evidence="5">
    <location>
        <begin position="774"/>
        <end position="888"/>
    </location>
</feature>